<dbReference type="Proteomes" id="UP001529338">
    <property type="component" value="Unassembled WGS sequence"/>
</dbReference>
<dbReference type="Gene3D" id="3.40.50.1820">
    <property type="entry name" value="alpha/beta hydrolase"/>
    <property type="match status" value="1"/>
</dbReference>
<organism evidence="2 3">
    <name type="scientific">Cellulomonas alba</name>
    <dbReference type="NCBI Taxonomy" id="3053467"/>
    <lineage>
        <taxon>Bacteria</taxon>
        <taxon>Bacillati</taxon>
        <taxon>Actinomycetota</taxon>
        <taxon>Actinomycetes</taxon>
        <taxon>Micrococcales</taxon>
        <taxon>Cellulomonadaceae</taxon>
        <taxon>Cellulomonas</taxon>
    </lineage>
</organism>
<dbReference type="InterPro" id="IPR051049">
    <property type="entry name" value="Dienelactone_hydrolase-like"/>
</dbReference>
<gene>
    <name evidence="2" type="ORF">QRT04_02625</name>
</gene>
<name>A0ABT7SE54_9CELL</name>
<comment type="caution">
    <text evidence="2">The sequence shown here is derived from an EMBL/GenBank/DDBJ whole genome shotgun (WGS) entry which is preliminary data.</text>
</comment>
<sequence>MHTSLGGGPAYVSEPVGEPRGAVILIHEIWGLVPHVEDVADRLAAHGYLVVAPDLLSEAGITPQAGAELFALRDDPDEARRLAAQPRLREAFGMSRDPEYAAFAVQRLRAVLDEVVQRDERVAVVGFCFGGTYAWALAASDDRLRAAVPFYGGAPDDAGIARIACPVLAFYGDRDERLMAELPRVRAAAAASGLAFEALVMAGAGHAFFNDTGSAYVPEAAAQAWDATLALLGEALG</sequence>
<proteinExistence type="predicted"/>
<feature type="domain" description="Dienelactone hydrolase" evidence="1">
    <location>
        <begin position="10"/>
        <end position="235"/>
    </location>
</feature>
<evidence type="ECO:0000259" key="1">
    <source>
        <dbReference type="Pfam" id="PF01738"/>
    </source>
</evidence>
<dbReference type="InterPro" id="IPR029058">
    <property type="entry name" value="AB_hydrolase_fold"/>
</dbReference>
<evidence type="ECO:0000313" key="3">
    <source>
        <dbReference type="Proteomes" id="UP001529338"/>
    </source>
</evidence>
<dbReference type="PANTHER" id="PTHR46623:SF6">
    <property type="entry name" value="ALPHA_BETA-HYDROLASES SUPERFAMILY PROTEIN"/>
    <property type="match status" value="1"/>
</dbReference>
<dbReference type="SUPFAM" id="SSF53474">
    <property type="entry name" value="alpha/beta-Hydrolases"/>
    <property type="match status" value="1"/>
</dbReference>
<keyword evidence="2" id="KW-0378">Hydrolase</keyword>
<dbReference type="InterPro" id="IPR002925">
    <property type="entry name" value="Dienelactn_hydro"/>
</dbReference>
<accession>A0ABT7SE54</accession>
<evidence type="ECO:0000313" key="2">
    <source>
        <dbReference type="EMBL" id="MDM7853814.1"/>
    </source>
</evidence>
<dbReference type="Pfam" id="PF01738">
    <property type="entry name" value="DLH"/>
    <property type="match status" value="1"/>
</dbReference>
<dbReference type="EMBL" id="JAUCGQ010000001">
    <property type="protein sequence ID" value="MDM7853814.1"/>
    <property type="molecule type" value="Genomic_DNA"/>
</dbReference>
<keyword evidence="3" id="KW-1185">Reference proteome</keyword>
<reference evidence="2 3" key="1">
    <citation type="submission" date="2023-06" db="EMBL/GenBank/DDBJ databases">
        <title>Cellulomonas sp. MW4 Whole genome sequence.</title>
        <authorList>
            <person name="Park S."/>
        </authorList>
    </citation>
    <scope>NUCLEOTIDE SEQUENCE [LARGE SCALE GENOMIC DNA]</scope>
    <source>
        <strain evidence="2 3">MW4</strain>
    </source>
</reference>
<protein>
    <submittedName>
        <fullName evidence="2">Dienelactone hydrolase family protein</fullName>
        <ecNumber evidence="2">3.1.-.-</ecNumber>
    </submittedName>
</protein>
<dbReference type="PANTHER" id="PTHR46623">
    <property type="entry name" value="CARBOXYMETHYLENEBUTENOLIDASE-RELATED"/>
    <property type="match status" value="1"/>
</dbReference>
<dbReference type="EC" id="3.1.-.-" evidence="2"/>
<dbReference type="RefSeq" id="WP_289453328.1">
    <property type="nucleotide sequence ID" value="NZ_JAUCGQ010000001.1"/>
</dbReference>
<dbReference type="GO" id="GO:0016787">
    <property type="term" value="F:hydrolase activity"/>
    <property type="evidence" value="ECO:0007669"/>
    <property type="project" value="UniProtKB-KW"/>
</dbReference>